<organism evidence="3 4">
    <name type="scientific">Lelliottia wanjuensis</name>
    <dbReference type="NCBI Taxonomy" id="3050585"/>
    <lineage>
        <taxon>Bacteria</taxon>
        <taxon>Pseudomonadati</taxon>
        <taxon>Pseudomonadota</taxon>
        <taxon>Gammaproteobacteria</taxon>
        <taxon>Enterobacterales</taxon>
        <taxon>Enterobacteriaceae</taxon>
        <taxon>Lelliottia</taxon>
    </lineage>
</organism>
<evidence type="ECO:0000256" key="1">
    <source>
        <dbReference type="PROSITE-ProRule" id="PRU01076"/>
    </source>
</evidence>
<dbReference type="Pfam" id="PF04014">
    <property type="entry name" value="MazE_antitoxin"/>
    <property type="match status" value="1"/>
</dbReference>
<sequence>MRITIKKWGNSAGMVIPGTVMKELGLQPGQSMEAQVMNNQLVLTPVAKRYTLQELLVQCDTTAPEISEQDIWGASGPVGDEVW</sequence>
<dbReference type="Proteomes" id="UP001223214">
    <property type="component" value="Unassembled WGS sequence"/>
</dbReference>
<proteinExistence type="predicted"/>
<name>A0AAP4D470_9ENTR</name>
<dbReference type="GO" id="GO:0097351">
    <property type="term" value="F:toxin sequestering activity"/>
    <property type="evidence" value="ECO:0007669"/>
    <property type="project" value="InterPro"/>
</dbReference>
<dbReference type="InterPro" id="IPR007159">
    <property type="entry name" value="SpoVT-AbrB_dom"/>
</dbReference>
<dbReference type="Gene3D" id="2.10.260.10">
    <property type="match status" value="1"/>
</dbReference>
<comment type="caution">
    <text evidence="3">The sequence shown here is derived from an EMBL/GenBank/DDBJ whole genome shotgun (WGS) entry which is preliminary data.</text>
</comment>
<protein>
    <submittedName>
        <fullName evidence="3">AbrB/MazE/SpoVT family DNA-binding domain-containing protein</fullName>
    </submittedName>
</protein>
<keyword evidence="1 3" id="KW-0238">DNA-binding</keyword>
<accession>A0AAP4D470</accession>
<dbReference type="PROSITE" id="PS51740">
    <property type="entry name" value="SPOVT_ABRB"/>
    <property type="match status" value="1"/>
</dbReference>
<evidence type="ECO:0000313" key="3">
    <source>
        <dbReference type="EMBL" id="MDK9363160.1"/>
    </source>
</evidence>
<reference evidence="3 4" key="1">
    <citation type="submission" date="2023-06" db="EMBL/GenBank/DDBJ databases">
        <title>Identification and characterization of antibiotic-resistant Gram-negative bacteria.</title>
        <authorList>
            <person name="Cho G.-S."/>
            <person name="Lee J."/>
            <person name="Tai E."/>
            <person name="Jeong S."/>
            <person name="Kim I."/>
            <person name="Kim B.-E."/>
            <person name="Jeong M.-I."/>
            <person name="Oh K.-K."/>
            <person name="Franz C.M.A.P."/>
        </authorList>
    </citation>
    <scope>NUCLEOTIDE SEQUENCE [LARGE SCALE GENOMIC DNA]</scope>
    <source>
        <strain evidence="3 4">V106_12</strain>
    </source>
</reference>
<dbReference type="EMBL" id="JASSOM010000047">
    <property type="protein sequence ID" value="MDK9363160.1"/>
    <property type="molecule type" value="Genomic_DNA"/>
</dbReference>
<dbReference type="NCBIfam" id="NF008463">
    <property type="entry name" value="PRK11347.1"/>
    <property type="match status" value="1"/>
</dbReference>
<keyword evidence="4" id="KW-1185">Reference proteome</keyword>
<dbReference type="SUPFAM" id="SSF89447">
    <property type="entry name" value="AbrB/MazE/MraZ-like"/>
    <property type="match status" value="1"/>
</dbReference>
<dbReference type="GO" id="GO:0003677">
    <property type="term" value="F:DNA binding"/>
    <property type="evidence" value="ECO:0007669"/>
    <property type="project" value="UniProtKB-UniRule"/>
</dbReference>
<dbReference type="PANTHER" id="PTHR40516:SF1">
    <property type="entry name" value="ANTITOXIN CHPS-RELATED"/>
    <property type="match status" value="1"/>
</dbReference>
<dbReference type="InterPro" id="IPR039052">
    <property type="entry name" value="Antitox_PemI-like"/>
</dbReference>
<dbReference type="AlphaFoldDB" id="A0AAP4D470"/>
<evidence type="ECO:0000259" key="2">
    <source>
        <dbReference type="PROSITE" id="PS51740"/>
    </source>
</evidence>
<feature type="domain" description="SpoVT-AbrB" evidence="2">
    <location>
        <begin position="3"/>
        <end position="48"/>
    </location>
</feature>
<dbReference type="SMART" id="SM00966">
    <property type="entry name" value="SpoVT_AbrB"/>
    <property type="match status" value="1"/>
</dbReference>
<evidence type="ECO:0000313" key="4">
    <source>
        <dbReference type="Proteomes" id="UP001223214"/>
    </source>
</evidence>
<dbReference type="PANTHER" id="PTHR40516">
    <property type="entry name" value="ANTITOXIN CHPS-RELATED"/>
    <property type="match status" value="1"/>
</dbReference>
<dbReference type="RefSeq" id="WP_285150356.1">
    <property type="nucleotide sequence ID" value="NZ_JASSOM010000047.1"/>
</dbReference>
<gene>
    <name evidence="3" type="ORF">QQF32_08110</name>
</gene>
<dbReference type="InterPro" id="IPR037914">
    <property type="entry name" value="SpoVT-AbrB_sf"/>
</dbReference>